<reference evidence="1" key="1">
    <citation type="submission" date="2020-04" db="EMBL/GenBank/DDBJ databases">
        <authorList>
            <person name="Alioto T."/>
            <person name="Alioto T."/>
            <person name="Gomez Garrido J."/>
        </authorList>
    </citation>
    <scope>NUCLEOTIDE SEQUENCE</scope>
    <source>
        <strain evidence="1">A484AB</strain>
    </source>
</reference>
<evidence type="ECO:0000313" key="2">
    <source>
        <dbReference type="Proteomes" id="UP001152795"/>
    </source>
</evidence>
<name>A0A6S7IU50_PARCT</name>
<dbReference type="AlphaFoldDB" id="A0A6S7IU50"/>
<dbReference type="EMBL" id="CACRXK020011409">
    <property type="protein sequence ID" value="CAB4021387.1"/>
    <property type="molecule type" value="Genomic_DNA"/>
</dbReference>
<dbReference type="Proteomes" id="UP001152795">
    <property type="component" value="Unassembled WGS sequence"/>
</dbReference>
<organism evidence="1 2">
    <name type="scientific">Paramuricea clavata</name>
    <name type="common">Red gorgonian</name>
    <name type="synonym">Violescent sea-whip</name>
    <dbReference type="NCBI Taxonomy" id="317549"/>
    <lineage>
        <taxon>Eukaryota</taxon>
        <taxon>Metazoa</taxon>
        <taxon>Cnidaria</taxon>
        <taxon>Anthozoa</taxon>
        <taxon>Octocorallia</taxon>
        <taxon>Malacalcyonacea</taxon>
        <taxon>Plexauridae</taxon>
        <taxon>Paramuricea</taxon>
    </lineage>
</organism>
<gene>
    <name evidence="1" type="ORF">PACLA_8A014019</name>
</gene>
<sequence length="221" mass="24732">MSLYMAVRRVILNTANPSQNLASSLLDFANNDSLSTGVKENQLKREVCRYIFHYSSESFDASTEIEDLQQGQQSNEEAIQALSDTISHMGAVVSQFQDFMDKNNKSIGEKKYDRPAEYKNLHAGHVNEMRDRDANDAEGNMSINTEQLESIIINDWDNSLLPNITIASWDAEPIGNKGQNMRTIDKLHTTNNGIIPIKMNNGGECNVNEGETNDPVILVNH</sequence>
<comment type="caution">
    <text evidence="1">The sequence shown here is derived from an EMBL/GenBank/DDBJ whole genome shotgun (WGS) entry which is preliminary data.</text>
</comment>
<proteinExistence type="predicted"/>
<evidence type="ECO:0000313" key="1">
    <source>
        <dbReference type="EMBL" id="CAB4021387.1"/>
    </source>
</evidence>
<keyword evidence="2" id="KW-1185">Reference proteome</keyword>
<protein>
    <submittedName>
        <fullName evidence="1">Uncharacterized protein</fullName>
    </submittedName>
</protein>
<accession>A0A6S7IU50</accession>